<proteinExistence type="predicted"/>
<dbReference type="Gene3D" id="1.20.58.1040">
    <property type="match status" value="1"/>
</dbReference>
<evidence type="ECO:0000313" key="4">
    <source>
        <dbReference type="Proteomes" id="UP000030748"/>
    </source>
</evidence>
<evidence type="ECO:0000256" key="1">
    <source>
        <dbReference type="ARBA" id="ARBA00022729"/>
    </source>
</evidence>
<keyword evidence="4" id="KW-1185">Reference proteome</keyword>
<dbReference type="InterPro" id="IPR044788">
    <property type="entry name" value="X8_dom_prot"/>
</dbReference>
<accession>A0A022QWN0</accession>
<organism evidence="3 4">
    <name type="scientific">Erythranthe guttata</name>
    <name type="common">Yellow monkey flower</name>
    <name type="synonym">Mimulus guttatus</name>
    <dbReference type="NCBI Taxonomy" id="4155"/>
    <lineage>
        <taxon>Eukaryota</taxon>
        <taxon>Viridiplantae</taxon>
        <taxon>Streptophyta</taxon>
        <taxon>Embryophyta</taxon>
        <taxon>Tracheophyta</taxon>
        <taxon>Spermatophyta</taxon>
        <taxon>Magnoliopsida</taxon>
        <taxon>eudicotyledons</taxon>
        <taxon>Gunneridae</taxon>
        <taxon>Pentapetalae</taxon>
        <taxon>asterids</taxon>
        <taxon>lamiids</taxon>
        <taxon>Lamiales</taxon>
        <taxon>Phrymaceae</taxon>
        <taxon>Erythranthe</taxon>
    </lineage>
</organism>
<protein>
    <recommendedName>
        <fullName evidence="2">X8 domain-containing protein</fullName>
    </recommendedName>
</protein>
<dbReference type="Proteomes" id="UP000030748">
    <property type="component" value="Unassembled WGS sequence"/>
</dbReference>
<dbReference type="SMART" id="SM00768">
    <property type="entry name" value="X8"/>
    <property type="match status" value="1"/>
</dbReference>
<sequence>TNSKPSGQKDIPDTWCIAKPNAPQDKLQGFINYACGEVDCGVVQPGGQCYDPNTVLSHASYVLDLIYIYRKSCNPDIGIITTVDPSYGDCKYP</sequence>
<evidence type="ECO:0000313" key="3">
    <source>
        <dbReference type="EMBL" id="EYU31748.1"/>
    </source>
</evidence>
<reference evidence="3 4" key="1">
    <citation type="journal article" date="2013" name="Proc. Natl. Acad. Sci. U.S.A.">
        <title>Fine-scale variation in meiotic recombination in Mimulus inferred from population shotgun sequencing.</title>
        <authorList>
            <person name="Hellsten U."/>
            <person name="Wright K.M."/>
            <person name="Jenkins J."/>
            <person name="Shu S."/>
            <person name="Yuan Y."/>
            <person name="Wessler S.R."/>
            <person name="Schmutz J."/>
            <person name="Willis J.H."/>
            <person name="Rokhsar D.S."/>
        </authorList>
    </citation>
    <scope>NUCLEOTIDE SEQUENCE [LARGE SCALE GENOMIC DNA]</scope>
    <source>
        <strain evidence="4">cv. DUN x IM62</strain>
    </source>
</reference>
<dbReference type="PANTHER" id="PTHR31044">
    <property type="entry name" value="BETA-1,3 GLUCANASE"/>
    <property type="match status" value="1"/>
</dbReference>
<dbReference type="Pfam" id="PF07983">
    <property type="entry name" value="X8"/>
    <property type="match status" value="1"/>
</dbReference>
<dbReference type="GO" id="GO:0009506">
    <property type="term" value="C:plasmodesma"/>
    <property type="evidence" value="ECO:0007669"/>
    <property type="project" value="UniProtKB-ARBA"/>
</dbReference>
<dbReference type="InterPro" id="IPR012946">
    <property type="entry name" value="X8"/>
</dbReference>
<dbReference type="PANTHER" id="PTHR31044:SF52">
    <property type="entry name" value="OS01G0631500 PROTEIN"/>
    <property type="match status" value="1"/>
</dbReference>
<gene>
    <name evidence="3" type="ORF">MIMGU_mgv1a018746mg</name>
</gene>
<dbReference type="STRING" id="4155.A0A022QWN0"/>
<name>A0A022QWN0_ERYGU</name>
<evidence type="ECO:0000259" key="2">
    <source>
        <dbReference type="SMART" id="SM00768"/>
    </source>
</evidence>
<dbReference type="AlphaFoldDB" id="A0A022QWN0"/>
<keyword evidence="1" id="KW-0732">Signal</keyword>
<dbReference type="EMBL" id="KI630900">
    <property type="protein sequence ID" value="EYU31748.1"/>
    <property type="molecule type" value="Genomic_DNA"/>
</dbReference>
<feature type="non-terminal residue" evidence="3">
    <location>
        <position position="1"/>
    </location>
</feature>
<feature type="domain" description="X8" evidence="2">
    <location>
        <begin position="14"/>
        <end position="92"/>
    </location>
</feature>